<accession>A0A9J6RMS9</accession>
<dbReference type="InterPro" id="IPR023296">
    <property type="entry name" value="Glyco_hydro_beta-prop_sf"/>
</dbReference>
<comment type="caution">
    <text evidence="1">The sequence shown here is derived from an EMBL/GenBank/DDBJ whole genome shotgun (WGS) entry which is preliminary data.</text>
</comment>
<dbReference type="SUPFAM" id="SSF75005">
    <property type="entry name" value="Arabinanase/levansucrase/invertase"/>
    <property type="match status" value="1"/>
</dbReference>
<keyword evidence="2" id="KW-1185">Reference proteome</keyword>
<evidence type="ECO:0000313" key="1">
    <source>
        <dbReference type="EMBL" id="MCZ0865658.1"/>
    </source>
</evidence>
<dbReference type="Proteomes" id="UP001069090">
    <property type="component" value="Unassembled WGS sequence"/>
</dbReference>
<gene>
    <name evidence="1" type="ORF">O0V09_10620</name>
</gene>
<dbReference type="AlphaFoldDB" id="A0A9J6RMS9"/>
<dbReference type="RefSeq" id="WP_258331803.1">
    <property type="nucleotide sequence ID" value="NZ_JAPTGG010000008.1"/>
</dbReference>
<protein>
    <recommendedName>
        <fullName evidence="3">Exo-alpha-sialidase</fullName>
    </recommendedName>
</protein>
<proteinExistence type="predicted"/>
<reference evidence="1 2" key="1">
    <citation type="submission" date="2022-12" db="EMBL/GenBank/DDBJ databases">
        <title>Dasania phycosphaerae sp. nov., isolated from particulate material of the south coast of Korea.</title>
        <authorList>
            <person name="Jiang Y."/>
        </authorList>
    </citation>
    <scope>NUCLEOTIDE SEQUENCE [LARGE SCALE GENOMIC DNA]</scope>
    <source>
        <strain evidence="1 2">GY-19</strain>
    </source>
</reference>
<evidence type="ECO:0000313" key="2">
    <source>
        <dbReference type="Proteomes" id="UP001069090"/>
    </source>
</evidence>
<name>A0A9J6RMS9_9GAMM</name>
<organism evidence="1 2">
    <name type="scientific">Dasania phycosphaerae</name>
    <dbReference type="NCBI Taxonomy" id="2950436"/>
    <lineage>
        <taxon>Bacteria</taxon>
        <taxon>Pseudomonadati</taxon>
        <taxon>Pseudomonadota</taxon>
        <taxon>Gammaproteobacteria</taxon>
        <taxon>Cellvibrionales</taxon>
        <taxon>Spongiibacteraceae</taxon>
        <taxon>Dasania</taxon>
    </lineage>
</organism>
<evidence type="ECO:0008006" key="3">
    <source>
        <dbReference type="Google" id="ProtNLM"/>
    </source>
</evidence>
<sequence>MFSVASVKKVWDRGEHNAFTDLCYFNGFFWLVFREGQAHISDDGRIVILRSRDGESWQWVTELAMANRDLRDPKIVVTPQQELLITAASVHGKAKALVFQSYIYRSRDGLNWSAAKAVGREGDWLWRTRFIDGEGYAVSYSLEQESSTLYKMNADDSYSPYVDPLFSKAQNALGLPNEHDLFSLPNGELCCLLRRDADSASAQLGRSKPPYKNWRWRDLGVHTGGPVALVLSNQTIILAVRLLKPERTSICTLDVEAGKVEELLSLPSQGDSSYAGLVEHEGKLWCSYYSSHEGKTSIYMAELLLAA</sequence>
<dbReference type="EMBL" id="JAPTGG010000008">
    <property type="protein sequence ID" value="MCZ0865658.1"/>
    <property type="molecule type" value="Genomic_DNA"/>
</dbReference>
<dbReference type="Gene3D" id="2.120.10.10">
    <property type="match status" value="1"/>
</dbReference>